<dbReference type="Pfam" id="PF00515">
    <property type="entry name" value="TPR_1"/>
    <property type="match status" value="1"/>
</dbReference>
<name>A0A1E5Q8P0_9PROT</name>
<dbReference type="PROSITE" id="PS50005">
    <property type="entry name" value="TPR"/>
    <property type="match status" value="1"/>
</dbReference>
<keyword evidence="2" id="KW-0802">TPR repeat</keyword>
<comment type="caution">
    <text evidence="4">The sequence shown here is derived from an EMBL/GenBank/DDBJ whole genome shotgun (WGS) entry which is preliminary data.</text>
</comment>
<evidence type="ECO:0000313" key="5">
    <source>
        <dbReference type="Proteomes" id="UP000095347"/>
    </source>
</evidence>
<proteinExistence type="predicted"/>
<sequence>MTRPIQMTTVIILCALSLTGGMAQGETTLDAHMRYKACMDKVQTHAEAAFDDATTWEGLGGGYPARHCALAALVKIGHYGEAAQGLEKLADLVHANKAFKAKLLMQSARAWIATDDPQHAAAVLDAALTLSPGEPHILLVRAQAFALQGAYDQAVENLSLIIEGAPGTDKTFVDATLGVDALVLRGAAYRQLDKKDLALADLDQALSLDPNHPEGLLERGIVHRLAGHNEAARADWKQLLDTAPKTDAARAAAANVHMLDSGLEGGE</sequence>
<dbReference type="EMBL" id="MCGG01000020">
    <property type="protein sequence ID" value="OEJ67756.1"/>
    <property type="molecule type" value="Genomic_DNA"/>
</dbReference>
<dbReference type="SMART" id="SM00028">
    <property type="entry name" value="TPR"/>
    <property type="match status" value="4"/>
</dbReference>
<reference evidence="5" key="1">
    <citation type="submission" date="2016-07" db="EMBL/GenBank/DDBJ databases">
        <authorList>
            <person name="Florea S."/>
            <person name="Webb J.S."/>
            <person name="Jaromczyk J."/>
            <person name="Schardl C.L."/>
        </authorList>
    </citation>
    <scope>NUCLEOTIDE SEQUENCE [LARGE SCALE GENOMIC DNA]</scope>
    <source>
        <strain evidence="5">MV-1</strain>
    </source>
</reference>
<feature type="signal peptide" evidence="3">
    <location>
        <begin position="1"/>
        <end position="23"/>
    </location>
</feature>
<dbReference type="InterPro" id="IPR019734">
    <property type="entry name" value="TPR_rpt"/>
</dbReference>
<keyword evidence="3" id="KW-0732">Signal</keyword>
<gene>
    <name evidence="4" type="ORF">BEN30_08480</name>
</gene>
<dbReference type="PANTHER" id="PTHR45188:SF2">
    <property type="entry name" value="DNAJ HOMOLOG SUBFAMILY C MEMBER 7"/>
    <property type="match status" value="1"/>
</dbReference>
<feature type="repeat" description="TPR" evidence="2">
    <location>
        <begin position="179"/>
        <end position="212"/>
    </location>
</feature>
<keyword evidence="5" id="KW-1185">Reference proteome</keyword>
<evidence type="ECO:0000313" key="4">
    <source>
        <dbReference type="EMBL" id="OEJ67756.1"/>
    </source>
</evidence>
<feature type="chain" id="PRO_5009184134" evidence="3">
    <location>
        <begin position="24"/>
        <end position="267"/>
    </location>
</feature>
<dbReference type="RefSeq" id="WP_069957616.1">
    <property type="nucleotide sequence ID" value="NZ_MCGG01000020.1"/>
</dbReference>
<organism evidence="4 5">
    <name type="scientific">Magnetovibrio blakemorei</name>
    <dbReference type="NCBI Taxonomy" id="28181"/>
    <lineage>
        <taxon>Bacteria</taxon>
        <taxon>Pseudomonadati</taxon>
        <taxon>Pseudomonadota</taxon>
        <taxon>Alphaproteobacteria</taxon>
        <taxon>Rhodospirillales</taxon>
        <taxon>Magnetovibrionaceae</taxon>
        <taxon>Magnetovibrio</taxon>
    </lineage>
</organism>
<keyword evidence="1" id="KW-0677">Repeat</keyword>
<evidence type="ECO:0000256" key="1">
    <source>
        <dbReference type="ARBA" id="ARBA00022737"/>
    </source>
</evidence>
<dbReference type="Proteomes" id="UP000095347">
    <property type="component" value="Unassembled WGS sequence"/>
</dbReference>
<dbReference type="AlphaFoldDB" id="A0A1E5Q8P0"/>
<dbReference type="PANTHER" id="PTHR45188">
    <property type="entry name" value="DNAJ PROTEIN P58IPK HOMOLOG"/>
    <property type="match status" value="1"/>
</dbReference>
<dbReference type="STRING" id="28181.BEN30_08480"/>
<accession>A0A1E5Q8P0</accession>
<dbReference type="InterPro" id="IPR011990">
    <property type="entry name" value="TPR-like_helical_dom_sf"/>
</dbReference>
<evidence type="ECO:0000256" key="3">
    <source>
        <dbReference type="SAM" id="SignalP"/>
    </source>
</evidence>
<dbReference type="SUPFAM" id="SSF48452">
    <property type="entry name" value="TPR-like"/>
    <property type="match status" value="1"/>
</dbReference>
<dbReference type="OrthoDB" id="8480494at2"/>
<evidence type="ECO:0000256" key="2">
    <source>
        <dbReference type="PROSITE-ProRule" id="PRU00339"/>
    </source>
</evidence>
<protein>
    <submittedName>
        <fullName evidence="4">Uncharacterized protein</fullName>
    </submittedName>
</protein>
<dbReference type="Gene3D" id="1.25.40.10">
    <property type="entry name" value="Tetratricopeptide repeat domain"/>
    <property type="match status" value="2"/>
</dbReference>